<gene>
    <name evidence="3" type="ORF">GCM10008908_10440</name>
</gene>
<dbReference type="Proteomes" id="UP001501047">
    <property type="component" value="Unassembled WGS sequence"/>
</dbReference>
<keyword evidence="4" id="KW-1185">Reference proteome</keyword>
<evidence type="ECO:0000256" key="1">
    <source>
        <dbReference type="SAM" id="Phobius"/>
    </source>
</evidence>
<keyword evidence="1" id="KW-0472">Membrane</keyword>
<accession>A0ABN1KKL1</accession>
<evidence type="ECO:0000313" key="4">
    <source>
        <dbReference type="Proteomes" id="UP001501047"/>
    </source>
</evidence>
<feature type="transmembrane region" description="Helical" evidence="1">
    <location>
        <begin position="60"/>
        <end position="79"/>
    </location>
</feature>
<feature type="domain" description="DUF5658" evidence="2">
    <location>
        <begin position="24"/>
        <end position="116"/>
    </location>
</feature>
<feature type="transmembrane region" description="Helical" evidence="1">
    <location>
        <begin position="100"/>
        <end position="121"/>
    </location>
</feature>
<organism evidence="3 4">
    <name type="scientific">Clostridium subterminale</name>
    <dbReference type="NCBI Taxonomy" id="1550"/>
    <lineage>
        <taxon>Bacteria</taxon>
        <taxon>Bacillati</taxon>
        <taxon>Bacillota</taxon>
        <taxon>Clostridia</taxon>
        <taxon>Eubacteriales</taxon>
        <taxon>Clostridiaceae</taxon>
        <taxon>Clostridium</taxon>
    </lineage>
</organism>
<name>A0ABN1KKL1_CLOSU</name>
<dbReference type="EMBL" id="BAAACI010000001">
    <property type="protein sequence ID" value="GAA0769172.1"/>
    <property type="molecule type" value="Genomic_DNA"/>
</dbReference>
<dbReference type="InterPro" id="IPR043717">
    <property type="entry name" value="DUF5658"/>
</dbReference>
<feature type="transmembrane region" description="Helical" evidence="1">
    <location>
        <begin position="21"/>
        <end position="40"/>
    </location>
</feature>
<reference evidence="3 4" key="1">
    <citation type="journal article" date="2019" name="Int. J. Syst. Evol. Microbiol.">
        <title>The Global Catalogue of Microorganisms (GCM) 10K type strain sequencing project: providing services to taxonomists for standard genome sequencing and annotation.</title>
        <authorList>
            <consortium name="The Broad Institute Genomics Platform"/>
            <consortium name="The Broad Institute Genome Sequencing Center for Infectious Disease"/>
            <person name="Wu L."/>
            <person name="Ma J."/>
        </authorList>
    </citation>
    <scope>NUCLEOTIDE SEQUENCE [LARGE SCALE GENOMIC DNA]</scope>
    <source>
        <strain evidence="3 4">JCM 1417</strain>
    </source>
</reference>
<dbReference type="Pfam" id="PF18902">
    <property type="entry name" value="DUF5658"/>
    <property type="match status" value="1"/>
</dbReference>
<keyword evidence="1" id="KW-0812">Transmembrane</keyword>
<protein>
    <recommendedName>
        <fullName evidence="2">DUF5658 domain-containing protein</fullName>
    </recommendedName>
</protein>
<comment type="caution">
    <text evidence="3">The sequence shown here is derived from an EMBL/GenBank/DDBJ whole genome shotgun (WGS) entry which is preliminary data.</text>
</comment>
<keyword evidence="1" id="KW-1133">Transmembrane helix</keyword>
<proteinExistence type="predicted"/>
<sequence length="127" mass="14829">MNFIKFTTKSEIITSRSIRKKLLFIFFLNISDLFFTWIFVGKYGGLFFEANVMAKNIVTNIPLSFFLKMSIVLLVILYWNYRLKSATLNGLLISNITANLVLTMYIIINLLHGFNLIVLLYTKRILF</sequence>
<evidence type="ECO:0000313" key="3">
    <source>
        <dbReference type="EMBL" id="GAA0769172.1"/>
    </source>
</evidence>
<evidence type="ECO:0000259" key="2">
    <source>
        <dbReference type="Pfam" id="PF18902"/>
    </source>
</evidence>
<dbReference type="RefSeq" id="WP_343824263.1">
    <property type="nucleotide sequence ID" value="NZ_BAAACI010000001.1"/>
</dbReference>